<proteinExistence type="inferred from homology"/>
<dbReference type="InterPro" id="IPR014752">
    <property type="entry name" value="Arrestin-like_C"/>
</dbReference>
<dbReference type="Pfam" id="PF02752">
    <property type="entry name" value="Arrestin_C"/>
    <property type="match status" value="2"/>
</dbReference>
<dbReference type="InParanoid" id="C3YGK7"/>
<dbReference type="InterPro" id="IPR014756">
    <property type="entry name" value="Ig_E-set"/>
</dbReference>
<evidence type="ECO:0000313" key="4">
    <source>
        <dbReference type="EMBL" id="EEN60517.1"/>
    </source>
</evidence>
<dbReference type="PANTHER" id="PTHR11188">
    <property type="entry name" value="ARRESTIN DOMAIN CONTAINING PROTEIN"/>
    <property type="match status" value="1"/>
</dbReference>
<protein>
    <recommendedName>
        <fullName evidence="3">Arrestin C-terminal-like domain-containing protein</fullName>
    </recommendedName>
</protein>
<dbReference type="eggNOG" id="KOG3780">
    <property type="taxonomic scope" value="Eukaryota"/>
</dbReference>
<dbReference type="AlphaFoldDB" id="C3YGK7"/>
<organism>
    <name type="scientific">Branchiostoma floridae</name>
    <name type="common">Florida lancelet</name>
    <name type="synonym">Amphioxus</name>
    <dbReference type="NCBI Taxonomy" id="7739"/>
    <lineage>
        <taxon>Eukaryota</taxon>
        <taxon>Metazoa</taxon>
        <taxon>Chordata</taxon>
        <taxon>Cephalochordata</taxon>
        <taxon>Leptocardii</taxon>
        <taxon>Amphioxiformes</taxon>
        <taxon>Branchiostomatidae</taxon>
        <taxon>Branchiostoma</taxon>
    </lineage>
</organism>
<dbReference type="Gene3D" id="2.60.40.640">
    <property type="match status" value="2"/>
</dbReference>
<evidence type="ECO:0000259" key="3">
    <source>
        <dbReference type="SMART" id="SM01017"/>
    </source>
</evidence>
<dbReference type="PANTHER" id="PTHR11188:SF176">
    <property type="entry name" value="ARRESTIN DOMAIN-CONTAINING PROTEIN 1"/>
    <property type="match status" value="1"/>
</dbReference>
<dbReference type="SMART" id="SM01017">
    <property type="entry name" value="Arrestin_C"/>
    <property type="match status" value="1"/>
</dbReference>
<accession>C3YGK7</accession>
<dbReference type="InterPro" id="IPR011022">
    <property type="entry name" value="Arrestin_C-like"/>
</dbReference>
<dbReference type="InterPro" id="IPR050357">
    <property type="entry name" value="Arrestin_domain-protein"/>
</dbReference>
<name>C3YGK7_BRAFL</name>
<dbReference type="EMBL" id="GG666512">
    <property type="protein sequence ID" value="EEN60517.1"/>
    <property type="molecule type" value="Genomic_DNA"/>
</dbReference>
<dbReference type="Pfam" id="PF00339">
    <property type="entry name" value="Arrestin_N"/>
    <property type="match status" value="1"/>
</dbReference>
<evidence type="ECO:0000256" key="2">
    <source>
        <dbReference type="SAM" id="MobiDB-lite"/>
    </source>
</evidence>
<dbReference type="SUPFAM" id="SSF81296">
    <property type="entry name" value="E set domains"/>
    <property type="match status" value="3"/>
</dbReference>
<gene>
    <name evidence="4" type="ORF">BRAFLDRAFT_79349</name>
</gene>
<feature type="domain" description="Arrestin C-terminal-like" evidence="3">
    <location>
        <begin position="180"/>
        <end position="364"/>
    </location>
</feature>
<dbReference type="InterPro" id="IPR011021">
    <property type="entry name" value="Arrestin-like_N"/>
</dbReference>
<feature type="region of interest" description="Disordered" evidence="2">
    <location>
        <begin position="414"/>
        <end position="433"/>
    </location>
</feature>
<reference evidence="4" key="1">
    <citation type="journal article" date="2008" name="Nature">
        <title>The amphioxus genome and the evolution of the chordate karyotype.</title>
        <authorList>
            <consortium name="US DOE Joint Genome Institute (JGI-PGF)"/>
            <person name="Putnam N.H."/>
            <person name="Butts T."/>
            <person name="Ferrier D.E.K."/>
            <person name="Furlong R.F."/>
            <person name="Hellsten U."/>
            <person name="Kawashima T."/>
            <person name="Robinson-Rechavi M."/>
            <person name="Shoguchi E."/>
            <person name="Terry A."/>
            <person name="Yu J.-K."/>
            <person name="Benito-Gutierrez E.L."/>
            <person name="Dubchak I."/>
            <person name="Garcia-Fernandez J."/>
            <person name="Gibson-Brown J.J."/>
            <person name="Grigoriev I.V."/>
            <person name="Horton A.C."/>
            <person name="de Jong P.J."/>
            <person name="Jurka J."/>
            <person name="Kapitonov V.V."/>
            <person name="Kohara Y."/>
            <person name="Kuroki Y."/>
            <person name="Lindquist E."/>
            <person name="Lucas S."/>
            <person name="Osoegawa K."/>
            <person name="Pennacchio L.A."/>
            <person name="Salamov A.A."/>
            <person name="Satou Y."/>
            <person name="Sauka-Spengler T."/>
            <person name="Schmutz J."/>
            <person name="Shin-I T."/>
            <person name="Toyoda A."/>
            <person name="Bronner-Fraser M."/>
            <person name="Fujiyama A."/>
            <person name="Holland L.Z."/>
            <person name="Holland P.W.H."/>
            <person name="Satoh N."/>
            <person name="Rokhsar D.S."/>
        </authorList>
    </citation>
    <scope>NUCLEOTIDE SEQUENCE [LARGE SCALE GENOMIC DNA]</scope>
    <source>
        <strain evidence="4">S238N-H82</strain>
        <tissue evidence="4">Testes</tissue>
    </source>
</reference>
<comment type="similarity">
    <text evidence="1">Belongs to the arrestin family.</text>
</comment>
<evidence type="ECO:0000256" key="1">
    <source>
        <dbReference type="ARBA" id="ARBA00005298"/>
    </source>
</evidence>
<sequence length="433" mass="48113">MGKLRQFAIEFDEMNDVFEPGEFVKGHVVVDLAEKIKIKGVWLLFHGQSEVEWEHGSTDDDSITYKSVETYFKQELTLFGTAREQSSQGDAAVLPAGRHVFPFHYQLPADGLPCPFEGEHGYVRYIITATIDRPWKLYRTMKTSFTVLEKEDENSREDFISTHPPDLCRATTTPGCLCCESGPVELQVQPDRTIYRPGDVIVIRGTVTNNSNVDVTSVEARLVQVQSDRTIYRPGDVIVIRGAVTSVVVRLVQIATFHGDHETTAVFSRIKTKTKEAKKVVQQVQICGCKRGESLTFSVDKGAALRVPPIPPSALRFCRIIDLEYRLDVVPYLEGAYSYDLKTQIPVKIGPYRRHPHNSAHPPCAAPPAAPGPPVYTIGPAVITQPTSVVPSAPDLDLPPPSYMESMQGAESIWDADDSDNAMGDNFAPKYDY</sequence>